<dbReference type="InterPro" id="IPR025200">
    <property type="entry name" value="PPK_C_dom2"/>
</dbReference>
<keyword evidence="4 6" id="KW-0418">Kinase</keyword>
<dbReference type="InterPro" id="IPR024953">
    <property type="entry name" value="PP_kinase_middle"/>
</dbReference>
<evidence type="ECO:0000259" key="8">
    <source>
        <dbReference type="Pfam" id="PF02503"/>
    </source>
</evidence>
<evidence type="ECO:0000256" key="4">
    <source>
        <dbReference type="ARBA" id="ARBA00022777"/>
    </source>
</evidence>
<dbReference type="SUPFAM" id="SSF56024">
    <property type="entry name" value="Phospholipase D/nuclease"/>
    <property type="match status" value="2"/>
</dbReference>
<dbReference type="Pfam" id="PF02503">
    <property type="entry name" value="PP_kinase"/>
    <property type="match status" value="1"/>
</dbReference>
<evidence type="ECO:0000259" key="9">
    <source>
        <dbReference type="Pfam" id="PF13089"/>
    </source>
</evidence>
<dbReference type="HAMAP" id="MF_00347">
    <property type="entry name" value="Polyphosphate_kinase"/>
    <property type="match status" value="1"/>
</dbReference>
<dbReference type="NCBIfam" id="NF003921">
    <property type="entry name" value="PRK05443.2-2"/>
    <property type="match status" value="1"/>
</dbReference>
<evidence type="ECO:0000256" key="1">
    <source>
        <dbReference type="ARBA" id="ARBA00022553"/>
    </source>
</evidence>
<keyword evidence="5 6" id="KW-0067">ATP-binding</keyword>
<dbReference type="GO" id="GO:0009358">
    <property type="term" value="C:polyphosphate kinase complex"/>
    <property type="evidence" value="ECO:0007669"/>
    <property type="project" value="InterPro"/>
</dbReference>
<dbReference type="InterPro" id="IPR036830">
    <property type="entry name" value="PP_kinase_middle_dom_sf"/>
</dbReference>
<organism evidence="12">
    <name type="scientific">Polynucleobacter sp. UK-FUSCHL-C3</name>
    <dbReference type="NCBI Taxonomy" id="2955208"/>
    <lineage>
        <taxon>Bacteria</taxon>
        <taxon>Pseudomonadati</taxon>
        <taxon>Pseudomonadota</taxon>
        <taxon>Betaproteobacteria</taxon>
        <taxon>Burkholderiales</taxon>
        <taxon>Burkholderiaceae</taxon>
        <taxon>Polynucleobacter</taxon>
    </lineage>
</organism>
<evidence type="ECO:0000256" key="3">
    <source>
        <dbReference type="ARBA" id="ARBA00022741"/>
    </source>
</evidence>
<protein>
    <recommendedName>
        <fullName evidence="6 7">Polyphosphate kinase</fullName>
        <ecNumber evidence="6 7">2.7.4.1</ecNumber>
    </recommendedName>
    <alternativeName>
        <fullName evidence="6">ATP-polyphosphate phosphotransferase</fullName>
    </alternativeName>
    <alternativeName>
        <fullName evidence="6">Polyphosphoric acid kinase</fullName>
    </alternativeName>
</protein>
<dbReference type="GO" id="GO:0006799">
    <property type="term" value="P:polyphosphate biosynthetic process"/>
    <property type="evidence" value="ECO:0007669"/>
    <property type="project" value="UniProtKB-UniRule"/>
</dbReference>
<keyword evidence="6" id="KW-0479">Metal-binding</keyword>
<dbReference type="SUPFAM" id="SSF140356">
    <property type="entry name" value="PPK N-terminal domain-like"/>
    <property type="match status" value="1"/>
</dbReference>
<feature type="binding site" evidence="6">
    <location>
        <position position="599"/>
    </location>
    <ligand>
        <name>ATP</name>
        <dbReference type="ChEBI" id="CHEBI:30616"/>
    </ligand>
</feature>
<dbReference type="NCBIfam" id="NF003918">
    <property type="entry name" value="PRK05443.1-2"/>
    <property type="match status" value="1"/>
</dbReference>
<evidence type="ECO:0000256" key="7">
    <source>
        <dbReference type="RuleBase" id="RU003800"/>
    </source>
</evidence>
<evidence type="ECO:0000259" key="11">
    <source>
        <dbReference type="Pfam" id="PF17941"/>
    </source>
</evidence>
<dbReference type="CDD" id="cd09165">
    <property type="entry name" value="PLDc_PaPPK1_C1_like"/>
    <property type="match status" value="1"/>
</dbReference>
<keyword evidence="1 6" id="KW-0597">Phosphoprotein</keyword>
<sequence>MSLLLLNREIGILEFNSRVLSQAEDLKIPLLERIRFLSIVSSNLDEFFEIRMAGIKEQLIDNPVKVGSDGRTIAQSYDLVSQQAHALVDRQYKLYQQVLLPNLKKAGIEFLLTEHWSSAQRSWAEDFFKEELLPLLTPIALDPVHPFPRVINKSLNFVVQLHGNDAFGRKANLAVVQAPRALPRLVKMPKRLCGDTEAFVFLSSFIQAFVYQLFPGMEVLGCYQFRVTRNSDLFVSDDEVTDLRKALQGELPSRHLGDAVRLEANINIPDDLLQRLCKENNLDLRDCYRVNGPVNLVRLAQLPDLVDKPKLIFTPYVPAFPFKHHHNTSANSYFERIKRADILLHHPYESFEPVLELLREAAKDPDVLAIKQTVYRTGDKSPVMEALIEAAQNGKEVTVVLELLARFDEQTNINWAAKLEEVGAHVVYGVVGHKCHAKMLLIVRKEKINKSGKTSLVRYAHLGTGNYHPRTAKLYTDFGLMTCDPHLTKDIHHVFQQLTGTGMQLETREIWEAPFTMLEQLIHHIRIETKAAKQGKKARIIGKMNALLEPTIIEELYKASRAGVQIDLIVRGVCALRPGVKGLSENIKVRSIVGRFLEHHRIYYFYAGGDEVLYLSSADWMERNLLRRVEVAFPVKDIKLKQRVIQEGLMILLKDNASAWLMKADGSYVMSKTRLNQEPLIGQIELLKKFSRVESAR</sequence>
<evidence type="ECO:0000256" key="2">
    <source>
        <dbReference type="ARBA" id="ARBA00022679"/>
    </source>
</evidence>
<dbReference type="PIRSF" id="PIRSF015589">
    <property type="entry name" value="PP_kinase"/>
    <property type="match status" value="1"/>
</dbReference>
<name>A0AAU8A1A6_9BURK</name>
<dbReference type="Gene3D" id="1.20.58.310">
    <property type="entry name" value="Polyphosphate kinase N-terminal domain"/>
    <property type="match status" value="1"/>
</dbReference>
<gene>
    <name evidence="12" type="primary">ppk1</name>
    <name evidence="6" type="synonym">ppk</name>
    <name evidence="12" type="ORF">NKE59_06050</name>
</gene>
<keyword evidence="2 6" id="KW-0808">Transferase</keyword>
<keyword evidence="6" id="KW-0460">Magnesium</keyword>
<evidence type="ECO:0000256" key="5">
    <source>
        <dbReference type="ARBA" id="ARBA00022840"/>
    </source>
</evidence>
<dbReference type="PANTHER" id="PTHR30218:SF0">
    <property type="entry name" value="POLYPHOSPHATE KINASE"/>
    <property type="match status" value="1"/>
</dbReference>
<keyword evidence="3 6" id="KW-0547">Nucleotide-binding</keyword>
<dbReference type="InterPro" id="IPR041108">
    <property type="entry name" value="PP_kinase_C_1"/>
</dbReference>
<feature type="binding site" evidence="6">
    <location>
        <position position="406"/>
    </location>
    <ligand>
        <name>Mg(2+)</name>
        <dbReference type="ChEBI" id="CHEBI:18420"/>
    </ligand>
</feature>
<dbReference type="Pfam" id="PF13090">
    <property type="entry name" value="PP_kinase_C"/>
    <property type="match status" value="1"/>
</dbReference>
<feature type="domain" description="Polyphosphate kinase C-terminal" evidence="11">
    <location>
        <begin position="333"/>
        <end position="501"/>
    </location>
</feature>
<comment type="catalytic activity">
    <reaction evidence="6 7">
        <text>[phosphate](n) + ATP = [phosphate](n+1) + ADP</text>
        <dbReference type="Rhea" id="RHEA:19573"/>
        <dbReference type="Rhea" id="RHEA-COMP:9859"/>
        <dbReference type="Rhea" id="RHEA-COMP:14280"/>
        <dbReference type="ChEBI" id="CHEBI:16838"/>
        <dbReference type="ChEBI" id="CHEBI:30616"/>
        <dbReference type="ChEBI" id="CHEBI:456216"/>
        <dbReference type="EC" id="2.7.4.1"/>
    </reaction>
</comment>
<dbReference type="GO" id="GO:0005524">
    <property type="term" value="F:ATP binding"/>
    <property type="evidence" value="ECO:0007669"/>
    <property type="project" value="UniProtKB-KW"/>
</dbReference>
<comment type="similarity">
    <text evidence="6 7">Belongs to the polyphosphate kinase 1 (PPK1) family.</text>
</comment>
<accession>A0AAU8A1A6</accession>
<dbReference type="InterPro" id="IPR036832">
    <property type="entry name" value="PPK_N_dom_sf"/>
</dbReference>
<dbReference type="CDD" id="cd09168">
    <property type="entry name" value="PLDc_PaPPK1_C2_like"/>
    <property type="match status" value="1"/>
</dbReference>
<comment type="cofactor">
    <cofactor evidence="6">
        <name>Mg(2+)</name>
        <dbReference type="ChEBI" id="CHEBI:18420"/>
    </cofactor>
</comment>
<feature type="active site" description="Phosphohistidine intermediate" evidence="6">
    <location>
        <position position="436"/>
    </location>
</feature>
<dbReference type="Pfam" id="PF13089">
    <property type="entry name" value="PP_kinase_N"/>
    <property type="match status" value="1"/>
</dbReference>
<comment type="PTM">
    <text evidence="6 7">An intermediate of this reaction is the autophosphorylated ppk in which a phosphate is covalently linked to a histidine residue through a N-P bond.</text>
</comment>
<dbReference type="EC" id="2.7.4.1" evidence="6 7"/>
<dbReference type="Gene3D" id="3.30.870.10">
    <property type="entry name" value="Endonuclease Chain A"/>
    <property type="match status" value="2"/>
</dbReference>
<evidence type="ECO:0000256" key="6">
    <source>
        <dbReference type="HAMAP-Rule" id="MF_00347"/>
    </source>
</evidence>
<evidence type="ECO:0000313" key="12">
    <source>
        <dbReference type="EMBL" id="XCC57061.1"/>
    </source>
</evidence>
<dbReference type="NCBIfam" id="NF003917">
    <property type="entry name" value="PRK05443.1-1"/>
    <property type="match status" value="1"/>
</dbReference>
<dbReference type="NCBIfam" id="TIGR03705">
    <property type="entry name" value="poly_P_kin"/>
    <property type="match status" value="1"/>
</dbReference>
<dbReference type="RefSeq" id="WP_353438090.1">
    <property type="nucleotide sequence ID" value="NZ_CP099959.1"/>
</dbReference>
<dbReference type="AlphaFoldDB" id="A0AAU8A1A6"/>
<reference evidence="12" key="1">
    <citation type="submission" date="2022-06" db="EMBL/GenBank/DDBJ databases">
        <title>New Polynucleobacter species.</title>
        <authorList>
            <person name="Hahn M.W."/>
        </authorList>
    </citation>
    <scope>NUCLEOTIDE SEQUENCE</scope>
    <source>
        <strain evidence="12">UK-FUSCHL-C3</strain>
    </source>
</reference>
<feature type="domain" description="Polyphosphate kinase N-terminal" evidence="9">
    <location>
        <begin position="6"/>
        <end position="110"/>
    </location>
</feature>
<dbReference type="Pfam" id="PF17941">
    <property type="entry name" value="PP_kinase_C_1"/>
    <property type="match status" value="1"/>
</dbReference>
<feature type="domain" description="Polyphosphate kinase middle" evidence="8">
    <location>
        <begin position="120"/>
        <end position="302"/>
    </location>
</feature>
<feature type="domain" description="Polyphosphate kinase C-terminal" evidence="10">
    <location>
        <begin position="513"/>
        <end position="675"/>
    </location>
</feature>
<dbReference type="GO" id="GO:0046872">
    <property type="term" value="F:metal ion binding"/>
    <property type="evidence" value="ECO:0007669"/>
    <property type="project" value="UniProtKB-KW"/>
</dbReference>
<dbReference type="InterPro" id="IPR003414">
    <property type="entry name" value="PP_kinase"/>
</dbReference>
<dbReference type="SUPFAM" id="SSF143724">
    <property type="entry name" value="PHP14-like"/>
    <property type="match status" value="1"/>
</dbReference>
<dbReference type="PANTHER" id="PTHR30218">
    <property type="entry name" value="POLYPHOSPHATE KINASE"/>
    <property type="match status" value="1"/>
</dbReference>
<comment type="function">
    <text evidence="6 7">Catalyzes the reversible transfer of the terminal phosphate of ATP to form a long-chain polyphosphate (polyP).</text>
</comment>
<dbReference type="Gene3D" id="3.30.1840.10">
    <property type="entry name" value="Polyphosphate kinase middle domain"/>
    <property type="match status" value="1"/>
</dbReference>
<dbReference type="EMBL" id="CP099959">
    <property type="protein sequence ID" value="XCC57061.1"/>
    <property type="molecule type" value="Genomic_DNA"/>
</dbReference>
<dbReference type="InterPro" id="IPR025198">
    <property type="entry name" value="PPK_N_dom"/>
</dbReference>
<feature type="binding site" evidence="6">
    <location>
        <position position="376"/>
    </location>
    <ligand>
        <name>Mg(2+)</name>
        <dbReference type="ChEBI" id="CHEBI:18420"/>
    </ligand>
</feature>
<proteinExistence type="inferred from homology"/>
<feature type="binding site" evidence="6">
    <location>
        <position position="43"/>
    </location>
    <ligand>
        <name>ATP</name>
        <dbReference type="ChEBI" id="CHEBI:30616"/>
    </ligand>
</feature>
<dbReference type="GO" id="GO:0008976">
    <property type="term" value="F:polyphosphate kinase activity"/>
    <property type="evidence" value="ECO:0007669"/>
    <property type="project" value="UniProtKB-UniRule"/>
</dbReference>
<feature type="binding site" evidence="6">
    <location>
        <position position="475"/>
    </location>
    <ligand>
        <name>ATP</name>
        <dbReference type="ChEBI" id="CHEBI:30616"/>
    </ligand>
</feature>
<feature type="binding site" evidence="6">
    <location>
        <position position="571"/>
    </location>
    <ligand>
        <name>ATP</name>
        <dbReference type="ChEBI" id="CHEBI:30616"/>
    </ligand>
</feature>
<evidence type="ECO:0000259" key="10">
    <source>
        <dbReference type="Pfam" id="PF13090"/>
    </source>
</evidence>